<gene>
    <name evidence="3" type="ORF">AAT19DRAFT_9140</name>
</gene>
<feature type="chain" id="PRO_5015654899" description="Secreted protein" evidence="2">
    <location>
        <begin position="23"/>
        <end position="97"/>
    </location>
</feature>
<proteinExistence type="predicted"/>
<name>A0A2T0AJA6_RHOTO</name>
<evidence type="ECO:0008006" key="5">
    <source>
        <dbReference type="Google" id="ProtNLM"/>
    </source>
</evidence>
<sequence length="97" mass="10642">MLQVSSSCLLKVVLSLPPCGTASCVWLDPPLPANPSSDGRSPKRLALTLFSTRRSRRGRTRCRRLLSSPDQSHGGTKPRRVTQYASIDGLHLFLALQ</sequence>
<feature type="signal peptide" evidence="2">
    <location>
        <begin position="1"/>
        <end position="22"/>
    </location>
</feature>
<dbReference type="AlphaFoldDB" id="A0A2T0AJA6"/>
<feature type="compositionally biased region" description="Basic residues" evidence="1">
    <location>
        <begin position="54"/>
        <end position="64"/>
    </location>
</feature>
<evidence type="ECO:0000256" key="1">
    <source>
        <dbReference type="SAM" id="MobiDB-lite"/>
    </source>
</evidence>
<evidence type="ECO:0000313" key="4">
    <source>
        <dbReference type="Proteomes" id="UP000239560"/>
    </source>
</evidence>
<keyword evidence="2" id="KW-0732">Signal</keyword>
<evidence type="ECO:0000256" key="2">
    <source>
        <dbReference type="SAM" id="SignalP"/>
    </source>
</evidence>
<evidence type="ECO:0000313" key="3">
    <source>
        <dbReference type="EMBL" id="PRQ78072.1"/>
    </source>
</evidence>
<comment type="caution">
    <text evidence="3">The sequence shown here is derived from an EMBL/GenBank/DDBJ whole genome shotgun (WGS) entry which is preliminary data.</text>
</comment>
<protein>
    <recommendedName>
        <fullName evidence="5">Secreted protein</fullName>
    </recommendedName>
</protein>
<accession>A0A2T0AJA6</accession>
<dbReference type="EMBL" id="LCTV02000001">
    <property type="protein sequence ID" value="PRQ78072.1"/>
    <property type="molecule type" value="Genomic_DNA"/>
</dbReference>
<feature type="region of interest" description="Disordered" evidence="1">
    <location>
        <begin position="54"/>
        <end position="80"/>
    </location>
</feature>
<reference evidence="3 4" key="1">
    <citation type="journal article" date="2018" name="Elife">
        <title>Functional genomics of lipid metabolism in the oleaginous yeast Rhodosporidium toruloides.</title>
        <authorList>
            <person name="Coradetti S.T."/>
            <person name="Pinel D."/>
            <person name="Geiselman G."/>
            <person name="Ito M."/>
            <person name="Mondo S."/>
            <person name="Reilly M.C."/>
            <person name="Cheng Y.F."/>
            <person name="Bauer S."/>
            <person name="Grigoriev I."/>
            <person name="Gladden J.M."/>
            <person name="Simmons B.A."/>
            <person name="Brem R."/>
            <person name="Arkin A.P."/>
            <person name="Skerker J.M."/>
        </authorList>
    </citation>
    <scope>NUCLEOTIDE SEQUENCE [LARGE SCALE GENOMIC DNA]</scope>
    <source>
        <strain evidence="3 4">NBRC 0880</strain>
    </source>
</reference>
<dbReference type="Proteomes" id="UP000239560">
    <property type="component" value="Unassembled WGS sequence"/>
</dbReference>
<organism evidence="3 4">
    <name type="scientific">Rhodotorula toruloides</name>
    <name type="common">Yeast</name>
    <name type="synonym">Rhodosporidium toruloides</name>
    <dbReference type="NCBI Taxonomy" id="5286"/>
    <lineage>
        <taxon>Eukaryota</taxon>
        <taxon>Fungi</taxon>
        <taxon>Dikarya</taxon>
        <taxon>Basidiomycota</taxon>
        <taxon>Pucciniomycotina</taxon>
        <taxon>Microbotryomycetes</taxon>
        <taxon>Sporidiobolales</taxon>
        <taxon>Sporidiobolaceae</taxon>
        <taxon>Rhodotorula</taxon>
    </lineage>
</organism>